<dbReference type="EMBL" id="BNEE01000006">
    <property type="protein sequence ID" value="GHI85585.1"/>
    <property type="molecule type" value="Genomic_DNA"/>
</dbReference>
<dbReference type="Pfam" id="PF13374">
    <property type="entry name" value="TPR_10"/>
    <property type="match status" value="2"/>
</dbReference>
<evidence type="ECO:0000313" key="2">
    <source>
        <dbReference type="EMBL" id="GHI85585.1"/>
    </source>
</evidence>
<protein>
    <recommendedName>
        <fullName evidence="4">Tetratricopeptide repeat protein</fullName>
    </recommendedName>
</protein>
<sequence length="667" mass="70686">MRAVSRRAAAWPWPAKPAAGPAGALLRTPAGRIPRVRMRARPETADGQTAGARGAPPAYVERDVGPLLHEALARAGFVLVVGEPAAGLTRLAHEAVRTLHPRHAFVRPLTRAALPEAVRLAARRRRAVLWLDDLAEHLGPDGLTTARLDALRRTVVVATMRTEEYERHRARETSRLIGSDGDAWRDQRELLRRAVVVRLDRRWTPAERSRAEARRHDPRIAAALGAGERFGIAEVLAGAPGLPARWDEGWAAGARPRGAAVVAAALDCHRAGLRRPVDVDWLRALHRPYLAARGGDALRPEAFAEALEWACRADGATGSLLTGSGARGYTACGYLLAAAGPGPVPDHLWRALLARAGAEDAYDLGLTAHQEGRLGHAVLAYTRALGAGVAAAELPLALAVGDAGRPRRAAADLAGIVRRRERRLGPRHPGTLAARHQLAHFTGEAGNARAAAARFAVLVADARAALGPGHPDTLAARHELAYFTGAAGDPRSAVRQLEALLADRLDILGPDHAATLAARRGLIWFRAAYAAPAAAGAVRAAGAERQLAELLADARRVLGPRDPHTLAVRATQAALAARAGRCAEAVRSWADLAADRTAVLGGQHPHVVHARLEWARALIADGRPEEARELLAGILATAGRSLEPGHRHLRLARELGAAVTAAEPGPP</sequence>
<organism evidence="2 3">
    <name type="scientific">Streptomyces xanthophaeus</name>
    <dbReference type="NCBI Taxonomy" id="67385"/>
    <lineage>
        <taxon>Bacteria</taxon>
        <taxon>Bacillati</taxon>
        <taxon>Actinomycetota</taxon>
        <taxon>Actinomycetes</taxon>
        <taxon>Kitasatosporales</taxon>
        <taxon>Streptomycetaceae</taxon>
        <taxon>Streptomyces</taxon>
    </lineage>
</organism>
<name>A0A919GW43_9ACTN</name>
<dbReference type="Gene3D" id="1.25.40.10">
    <property type="entry name" value="Tetratricopeptide repeat domain"/>
    <property type="match status" value="2"/>
</dbReference>
<feature type="compositionally biased region" description="Low complexity" evidence="1">
    <location>
        <begin position="7"/>
        <end position="26"/>
    </location>
</feature>
<evidence type="ECO:0000313" key="3">
    <source>
        <dbReference type="Proteomes" id="UP000600026"/>
    </source>
</evidence>
<dbReference type="InterPro" id="IPR053137">
    <property type="entry name" value="NLR-like"/>
</dbReference>
<dbReference type="PANTHER" id="PTHR46082">
    <property type="entry name" value="ATP/GTP-BINDING PROTEIN-RELATED"/>
    <property type="match status" value="1"/>
</dbReference>
<feature type="region of interest" description="Disordered" evidence="1">
    <location>
        <begin position="1"/>
        <end position="26"/>
    </location>
</feature>
<reference evidence="2" key="1">
    <citation type="submission" date="2020-09" db="EMBL/GenBank/DDBJ databases">
        <title>Whole genome shotgun sequence of Streptomyces xanthophaeus NBRC 12829.</title>
        <authorList>
            <person name="Komaki H."/>
            <person name="Tamura T."/>
        </authorList>
    </citation>
    <scope>NUCLEOTIDE SEQUENCE</scope>
    <source>
        <strain evidence="2">NBRC 12829</strain>
    </source>
</reference>
<gene>
    <name evidence="2" type="ORF">Sxan_29490</name>
</gene>
<dbReference type="PANTHER" id="PTHR46082:SF6">
    <property type="entry name" value="AAA+ ATPASE DOMAIN-CONTAINING PROTEIN-RELATED"/>
    <property type="match status" value="1"/>
</dbReference>
<keyword evidence="3" id="KW-1185">Reference proteome</keyword>
<dbReference type="Proteomes" id="UP000600026">
    <property type="component" value="Unassembled WGS sequence"/>
</dbReference>
<dbReference type="InterPro" id="IPR011990">
    <property type="entry name" value="TPR-like_helical_dom_sf"/>
</dbReference>
<dbReference type="AlphaFoldDB" id="A0A919GW43"/>
<evidence type="ECO:0000256" key="1">
    <source>
        <dbReference type="SAM" id="MobiDB-lite"/>
    </source>
</evidence>
<accession>A0A919GW43</accession>
<comment type="caution">
    <text evidence="2">The sequence shown here is derived from an EMBL/GenBank/DDBJ whole genome shotgun (WGS) entry which is preliminary data.</text>
</comment>
<evidence type="ECO:0008006" key="4">
    <source>
        <dbReference type="Google" id="ProtNLM"/>
    </source>
</evidence>
<proteinExistence type="predicted"/>